<dbReference type="Proteomes" id="UP001501495">
    <property type="component" value="Unassembled WGS sequence"/>
</dbReference>
<dbReference type="SMART" id="SM00644">
    <property type="entry name" value="Ami_2"/>
    <property type="match status" value="1"/>
</dbReference>
<feature type="domain" description="Peptidoglycan recognition protein family" evidence="3">
    <location>
        <begin position="213"/>
        <end position="361"/>
    </location>
</feature>
<dbReference type="CDD" id="cd06583">
    <property type="entry name" value="PGRP"/>
    <property type="match status" value="1"/>
</dbReference>
<dbReference type="SUPFAM" id="SSF55846">
    <property type="entry name" value="N-acetylmuramoyl-L-alanine amidase-like"/>
    <property type="match status" value="1"/>
</dbReference>
<protein>
    <recommendedName>
        <fullName evidence="6">N-acetylmuramoyl-L-alanine amidase</fullName>
    </recommendedName>
</protein>
<evidence type="ECO:0000313" key="4">
    <source>
        <dbReference type="EMBL" id="GAA4127352.1"/>
    </source>
</evidence>
<dbReference type="SMART" id="SM00701">
    <property type="entry name" value="PGRP"/>
    <property type="match status" value="1"/>
</dbReference>
<evidence type="ECO:0000259" key="2">
    <source>
        <dbReference type="SMART" id="SM00644"/>
    </source>
</evidence>
<dbReference type="InterPro" id="IPR015510">
    <property type="entry name" value="PGRP"/>
</dbReference>
<dbReference type="EMBL" id="BAAAZH010000031">
    <property type="protein sequence ID" value="GAA4127352.1"/>
    <property type="molecule type" value="Genomic_DNA"/>
</dbReference>
<proteinExistence type="inferred from homology"/>
<dbReference type="InterPro" id="IPR006619">
    <property type="entry name" value="PGRP_domain_met/bac"/>
</dbReference>
<dbReference type="Gene3D" id="2.60.40.2700">
    <property type="match status" value="1"/>
</dbReference>
<evidence type="ECO:0000313" key="5">
    <source>
        <dbReference type="Proteomes" id="UP001501495"/>
    </source>
</evidence>
<name>A0ABP7XX10_9ACTN</name>
<gene>
    <name evidence="4" type="ORF">GCM10022215_37740</name>
</gene>
<organism evidence="4 5">
    <name type="scientific">Nocardioides fonticola</name>
    <dbReference type="NCBI Taxonomy" id="450363"/>
    <lineage>
        <taxon>Bacteria</taxon>
        <taxon>Bacillati</taxon>
        <taxon>Actinomycetota</taxon>
        <taxon>Actinomycetes</taxon>
        <taxon>Propionibacteriales</taxon>
        <taxon>Nocardioidaceae</taxon>
        <taxon>Nocardioides</taxon>
    </lineage>
</organism>
<dbReference type="PANTHER" id="PTHR11022:SF41">
    <property type="entry name" value="PEPTIDOGLYCAN-RECOGNITION PROTEIN LC-RELATED"/>
    <property type="match status" value="1"/>
</dbReference>
<sequence>MTRDAGGSDGALPRAGRRPVIKGAVALAAFGTAGAAGVRLTLGQGASGTGRGGLALSSHIQPGMDTLEVPVATAGVQSVGLSHWRSNPLDASTFTMIGFVWATNSSQAPSVRVRTRRAGTWSSWWPLPPAHEAAAAGSTTASDHTGTELVWVGVSDGVQFDIRGVLAPQMRLVLLYPKPLPSDANVPSVGPAGASIPSTVLEGTTNATERLRPSILSRATWGADESWRDSAPRYNSAFQQVHVHHTASVNDYTAADVPAIIRGMYRYHTRNLGWSDLAYNFVVDRFGRVWEGRAGGVARRVRGAHTLGFNATSAGVAVIGNFEVGIPDPRIPNAVAAIAAWKLSRWSGDPLAQARVVSEGSDKFAAGRSVVLPVIDGHRDTNDTACPGSHLYALLPQIRQRTRALMDEAAKTLLAVIDPAGVSGTAELGGVLTVTPGRVDATDATFTYAWMRDGTAIPGATSPTYTCAPADFGRTLSVSITASAPGRLPVTQVAPVGGRVTARPTITLTTRVRGRRVGVKVVLIAPAGVQRVPSGSVRIRIAGRHATKSLVDGVAGVRSPRLRPGMKSVAVVYTSDNGYETASASTTVQIPKS</sequence>
<reference evidence="5" key="1">
    <citation type="journal article" date="2019" name="Int. J. Syst. Evol. Microbiol.">
        <title>The Global Catalogue of Microorganisms (GCM) 10K type strain sequencing project: providing services to taxonomists for standard genome sequencing and annotation.</title>
        <authorList>
            <consortium name="The Broad Institute Genomics Platform"/>
            <consortium name="The Broad Institute Genome Sequencing Center for Infectious Disease"/>
            <person name="Wu L."/>
            <person name="Ma J."/>
        </authorList>
    </citation>
    <scope>NUCLEOTIDE SEQUENCE [LARGE SCALE GENOMIC DNA]</scope>
    <source>
        <strain evidence="5">JCM 16703</strain>
    </source>
</reference>
<comment type="caution">
    <text evidence="4">The sequence shown here is derived from an EMBL/GenBank/DDBJ whole genome shotgun (WGS) entry which is preliminary data.</text>
</comment>
<comment type="similarity">
    <text evidence="1">Belongs to the N-acetylmuramoyl-L-alanine amidase 2 family.</text>
</comment>
<evidence type="ECO:0000256" key="1">
    <source>
        <dbReference type="ARBA" id="ARBA00007553"/>
    </source>
</evidence>
<keyword evidence="5" id="KW-1185">Reference proteome</keyword>
<evidence type="ECO:0008006" key="6">
    <source>
        <dbReference type="Google" id="ProtNLM"/>
    </source>
</evidence>
<dbReference type="InterPro" id="IPR002502">
    <property type="entry name" value="Amidase_domain"/>
</dbReference>
<accession>A0ABP7XX10</accession>
<feature type="domain" description="N-acetylmuramoyl-L-alanine amidase" evidence="2">
    <location>
        <begin position="226"/>
        <end position="388"/>
    </location>
</feature>
<dbReference type="PANTHER" id="PTHR11022">
    <property type="entry name" value="PEPTIDOGLYCAN RECOGNITION PROTEIN"/>
    <property type="match status" value="1"/>
</dbReference>
<dbReference type="Gene3D" id="3.40.80.10">
    <property type="entry name" value="Peptidoglycan recognition protein-like"/>
    <property type="match status" value="1"/>
</dbReference>
<dbReference type="Pfam" id="PF01510">
    <property type="entry name" value="Amidase_2"/>
    <property type="match status" value="1"/>
</dbReference>
<evidence type="ECO:0000259" key="3">
    <source>
        <dbReference type="SMART" id="SM00701"/>
    </source>
</evidence>
<dbReference type="InterPro" id="IPR036505">
    <property type="entry name" value="Amidase/PGRP_sf"/>
</dbReference>